<name>A0A0K1PCR0_9BACT</name>
<keyword evidence="2" id="KW-0472">Membrane</keyword>
<feature type="region of interest" description="Disordered" evidence="1">
    <location>
        <begin position="31"/>
        <end position="62"/>
    </location>
</feature>
<keyword evidence="2" id="KW-0812">Transmembrane</keyword>
<evidence type="ECO:0000313" key="4">
    <source>
        <dbReference type="Proteomes" id="UP000055590"/>
    </source>
</evidence>
<evidence type="ECO:0000256" key="1">
    <source>
        <dbReference type="SAM" id="MobiDB-lite"/>
    </source>
</evidence>
<dbReference type="AlphaFoldDB" id="A0A0K1PCR0"/>
<dbReference type="RefSeq" id="WP_050725647.1">
    <property type="nucleotide sequence ID" value="NZ_CP012332.1"/>
</dbReference>
<dbReference type="EMBL" id="CP012332">
    <property type="protein sequence ID" value="AKU91323.1"/>
    <property type="molecule type" value="Genomic_DNA"/>
</dbReference>
<dbReference type="Proteomes" id="UP000055590">
    <property type="component" value="Chromosome"/>
</dbReference>
<accession>A0A0K1PCR0</accession>
<keyword evidence="4" id="KW-1185">Reference proteome</keyword>
<feature type="compositionally biased region" description="Polar residues" evidence="1">
    <location>
        <begin position="38"/>
        <end position="47"/>
    </location>
</feature>
<keyword evidence="2" id="KW-1133">Transmembrane helix</keyword>
<evidence type="ECO:0000313" key="3">
    <source>
        <dbReference type="EMBL" id="AKU91323.1"/>
    </source>
</evidence>
<protein>
    <submittedName>
        <fullName evidence="3">Uncharacterized protein</fullName>
    </submittedName>
</protein>
<dbReference type="STRING" id="1391653.AKJ08_1710"/>
<sequence>MGDSQLDKGLRAVAWALLAATVGALIGVGVAFSPPTSPSNDTNTNAEWLSAATPGPSLEETE</sequence>
<reference evidence="3 4" key="1">
    <citation type="submission" date="2015-08" db="EMBL/GenBank/DDBJ databases">
        <authorList>
            <person name="Babu N.S."/>
            <person name="Beckwith C.J."/>
            <person name="Beseler K.G."/>
            <person name="Brison A."/>
            <person name="Carone J.V."/>
            <person name="Caskin T.P."/>
            <person name="Diamond M."/>
            <person name="Durham M.E."/>
            <person name="Foxe J.M."/>
            <person name="Go M."/>
            <person name="Henderson B.A."/>
            <person name="Jones I.B."/>
            <person name="McGettigan J.A."/>
            <person name="Micheletti S.J."/>
            <person name="Nasrallah M.E."/>
            <person name="Ortiz D."/>
            <person name="Piller C.R."/>
            <person name="Privatt S.R."/>
            <person name="Schneider S.L."/>
            <person name="Sharp S."/>
            <person name="Smith T.C."/>
            <person name="Stanton J.D."/>
            <person name="Ullery H.E."/>
            <person name="Wilson R.J."/>
            <person name="Serrano M.G."/>
            <person name="Buck G."/>
            <person name="Lee V."/>
            <person name="Wang Y."/>
            <person name="Carvalho R."/>
            <person name="Voegtly L."/>
            <person name="Shi R."/>
            <person name="Duckworth R."/>
            <person name="Johnson A."/>
            <person name="Loviza R."/>
            <person name="Walstead R."/>
            <person name="Shah Z."/>
            <person name="Kiflezghi M."/>
            <person name="Wade K."/>
            <person name="Ball S.L."/>
            <person name="Bradley K.W."/>
            <person name="Asai D.J."/>
            <person name="Bowman C.A."/>
            <person name="Russell D.A."/>
            <person name="Pope W.H."/>
            <person name="Jacobs-Sera D."/>
            <person name="Hendrix R.W."/>
            <person name="Hatfull G.F."/>
        </authorList>
    </citation>
    <scope>NUCLEOTIDE SEQUENCE [LARGE SCALE GENOMIC DNA]</scope>
    <source>
        <strain evidence="3 4">DSM 27710</strain>
    </source>
</reference>
<organism evidence="3 4">
    <name type="scientific">Vulgatibacter incomptus</name>
    <dbReference type="NCBI Taxonomy" id="1391653"/>
    <lineage>
        <taxon>Bacteria</taxon>
        <taxon>Pseudomonadati</taxon>
        <taxon>Myxococcota</taxon>
        <taxon>Myxococcia</taxon>
        <taxon>Myxococcales</taxon>
        <taxon>Cystobacterineae</taxon>
        <taxon>Vulgatibacteraceae</taxon>
        <taxon>Vulgatibacter</taxon>
    </lineage>
</organism>
<gene>
    <name evidence="3" type="ORF">AKJ08_1710</name>
</gene>
<feature type="transmembrane region" description="Helical" evidence="2">
    <location>
        <begin position="12"/>
        <end position="32"/>
    </location>
</feature>
<evidence type="ECO:0000256" key="2">
    <source>
        <dbReference type="SAM" id="Phobius"/>
    </source>
</evidence>
<dbReference type="KEGG" id="vin:AKJ08_1710"/>
<proteinExistence type="predicted"/>